<proteinExistence type="predicted"/>
<comment type="caution">
    <text evidence="1">The sequence shown here is derived from an EMBL/GenBank/DDBJ whole genome shotgun (WGS) entry which is preliminary data.</text>
</comment>
<evidence type="ECO:0000313" key="2">
    <source>
        <dbReference type="Proteomes" id="UP001611075"/>
    </source>
</evidence>
<name>A0ABW7SNH4_9ACTN</name>
<sequence>MRYTDGPSVACDLYVEAAPPRVWELVTDIHLPARLSPELQRVEWMDGADSPKLGASFVGYNRHEQIGEWRTVCRVVELEEQRRFGWIVLDVDGRFAGPDGDHSEPAATWCFEIEPETTGTRLRQTARIGPGRSGISLFIDMVPESEEDLVAFRLGQLRTNMDAGLQNIKRLAEGDR</sequence>
<dbReference type="InterPro" id="IPR019587">
    <property type="entry name" value="Polyketide_cyclase/dehydratase"/>
</dbReference>
<dbReference type="InterPro" id="IPR023393">
    <property type="entry name" value="START-like_dom_sf"/>
</dbReference>
<dbReference type="SUPFAM" id="SSF55961">
    <property type="entry name" value="Bet v1-like"/>
    <property type="match status" value="1"/>
</dbReference>
<protein>
    <submittedName>
        <fullName evidence="1">SRPBCC family protein</fullName>
    </submittedName>
</protein>
<dbReference type="Gene3D" id="3.30.530.20">
    <property type="match status" value="1"/>
</dbReference>
<dbReference type="Proteomes" id="UP001611075">
    <property type="component" value="Unassembled WGS sequence"/>
</dbReference>
<dbReference type="CDD" id="cd07812">
    <property type="entry name" value="SRPBCC"/>
    <property type="match status" value="1"/>
</dbReference>
<dbReference type="EMBL" id="JBIRPU010000011">
    <property type="protein sequence ID" value="MFI0794471.1"/>
    <property type="molecule type" value="Genomic_DNA"/>
</dbReference>
<evidence type="ECO:0000313" key="1">
    <source>
        <dbReference type="EMBL" id="MFI0794471.1"/>
    </source>
</evidence>
<organism evidence="1 2">
    <name type="scientific">Micromonospora rubida</name>
    <dbReference type="NCBI Taxonomy" id="2697657"/>
    <lineage>
        <taxon>Bacteria</taxon>
        <taxon>Bacillati</taxon>
        <taxon>Actinomycetota</taxon>
        <taxon>Actinomycetes</taxon>
        <taxon>Micromonosporales</taxon>
        <taxon>Micromonosporaceae</taxon>
        <taxon>Micromonospora</taxon>
    </lineage>
</organism>
<keyword evidence="2" id="KW-1185">Reference proteome</keyword>
<reference evidence="1 2" key="1">
    <citation type="submission" date="2024-10" db="EMBL/GenBank/DDBJ databases">
        <title>The Natural Products Discovery Center: Release of the First 8490 Sequenced Strains for Exploring Actinobacteria Biosynthetic Diversity.</title>
        <authorList>
            <person name="Kalkreuter E."/>
            <person name="Kautsar S.A."/>
            <person name="Yang D."/>
            <person name="Bader C.D."/>
            <person name="Teijaro C.N."/>
            <person name="Fluegel L."/>
            <person name="Davis C.M."/>
            <person name="Simpson J.R."/>
            <person name="Lauterbach L."/>
            <person name="Steele A.D."/>
            <person name="Gui C."/>
            <person name="Meng S."/>
            <person name="Li G."/>
            <person name="Viehrig K."/>
            <person name="Ye F."/>
            <person name="Su P."/>
            <person name="Kiefer A.F."/>
            <person name="Nichols A."/>
            <person name="Cepeda A.J."/>
            <person name="Yan W."/>
            <person name="Fan B."/>
            <person name="Jiang Y."/>
            <person name="Adhikari A."/>
            <person name="Zheng C.-J."/>
            <person name="Schuster L."/>
            <person name="Cowan T.M."/>
            <person name="Smanski M.J."/>
            <person name="Chevrette M.G."/>
            <person name="De Carvalho L.P.S."/>
            <person name="Shen B."/>
        </authorList>
    </citation>
    <scope>NUCLEOTIDE SEQUENCE [LARGE SCALE GENOMIC DNA]</scope>
    <source>
        <strain evidence="1 2">NPDC021253</strain>
    </source>
</reference>
<accession>A0ABW7SNH4</accession>
<dbReference type="RefSeq" id="WP_396680814.1">
    <property type="nucleotide sequence ID" value="NZ_JBIRPU010000011.1"/>
</dbReference>
<gene>
    <name evidence="1" type="ORF">ACH4OY_17565</name>
</gene>
<dbReference type="Pfam" id="PF10604">
    <property type="entry name" value="Polyketide_cyc2"/>
    <property type="match status" value="1"/>
</dbReference>